<name>A0A8J8GCZ2_9FLAO</name>
<accession>A0A8J8GCZ2</accession>
<evidence type="ECO:0000313" key="1">
    <source>
        <dbReference type="EMBL" id="NRS93472.1"/>
    </source>
</evidence>
<keyword evidence="2" id="KW-1185">Reference proteome</keyword>
<protein>
    <submittedName>
        <fullName evidence="1">Uncharacterized protein</fullName>
    </submittedName>
</protein>
<dbReference type="EMBL" id="JABSNO010000021">
    <property type="protein sequence ID" value="NRS93472.1"/>
    <property type="molecule type" value="Genomic_DNA"/>
</dbReference>
<gene>
    <name evidence="1" type="ORF">HNQ03_002562</name>
</gene>
<dbReference type="RefSeq" id="WP_173780028.1">
    <property type="nucleotide sequence ID" value="NZ_JABSNO010000021.1"/>
</dbReference>
<proteinExistence type="predicted"/>
<dbReference type="AlphaFoldDB" id="A0A8J8GCZ2"/>
<dbReference type="Proteomes" id="UP000610746">
    <property type="component" value="Unassembled WGS sequence"/>
</dbReference>
<comment type="caution">
    <text evidence="1">The sequence shown here is derived from an EMBL/GenBank/DDBJ whole genome shotgun (WGS) entry which is preliminary data.</text>
</comment>
<reference evidence="1" key="1">
    <citation type="submission" date="2020-05" db="EMBL/GenBank/DDBJ databases">
        <title>Genomic Encyclopedia of Type Strains, Phase IV (KMG-V): Genome sequencing to study the core and pangenomes of soil and plant-associated prokaryotes.</title>
        <authorList>
            <person name="Whitman W."/>
        </authorList>
    </citation>
    <scope>NUCLEOTIDE SEQUENCE</scope>
    <source>
        <strain evidence="1">16F</strain>
    </source>
</reference>
<evidence type="ECO:0000313" key="2">
    <source>
        <dbReference type="Proteomes" id="UP000610746"/>
    </source>
</evidence>
<organism evidence="1 2">
    <name type="scientific">Frigoriflavimonas asaccharolytica</name>
    <dbReference type="NCBI Taxonomy" id="2735899"/>
    <lineage>
        <taxon>Bacteria</taxon>
        <taxon>Pseudomonadati</taxon>
        <taxon>Bacteroidota</taxon>
        <taxon>Flavobacteriia</taxon>
        <taxon>Flavobacteriales</taxon>
        <taxon>Weeksellaceae</taxon>
        <taxon>Frigoriflavimonas</taxon>
    </lineage>
</organism>
<sequence>MIKRIEEYSNLEEFGEDIVQFHVFLQNDAGNEVRIPWMINFSHFRRFLQNYNPDAADYISKVSSGIRSYGFMDSKILQILHSEEFPVHFFIEKYMNEYSEEKIQKHIEWSENLKFTAAAKESLNEIQELIPDMAFSNSRRAVFADAVDEAMQKEVKKFYPDFFDNADVDSYKKYDDFFMNQISQLVTKLNDYFYKESHK</sequence>